<keyword evidence="5" id="KW-1185">Reference proteome</keyword>
<sequence>MLDQISNDKLKSIYSKFSFKYLNYIFALEDSDENQIRNLLFDYLKKFKFIIYYILKDNSVICQSNNANVQNSDKEEAGKIDIIFCVEYHCIIIEKIEIPIIKKIISHLKGNGSLIINVSLIRIVEEKEIKQELESKEEINYFCQNFSSVIRNNEFVKKTIHPIAGYLIRRYFCPSEYFTDKSFFYFDDTERTEEQKLRKEFNDFFRLPQTNQTEYNLKNKRDLIDFNKKDFYILRTIVSNPKATYCLSLHIESLHIFLMKIFSDFEKTKRERDHEKKFCEHFSHRCLTRCYGFVKEKNQITGIIYKFMSNGSLYSNVLSNQEKIDETFYILTISRIIQGLDYLHTNKCIHRDIKADNILLDHDFLPYISDFDSIRSLNEGEESIASKEMTNDVGAMAYISPEQLRGENVSYASDIYSFGCVIYFMYEKKNLYKKKENVIPKLTQASEIIQTIFSNCLKFDAEKRITSQELKYISSNKIFPMLYRHFNKDYIEPKSLQLIFESFIIFNQFVPIKEKSITLLLLLKGCDLSIIIGSLYEEKQDYNKAKQYYELSAQQNNSDAFNNLGDLYYNGYGVEQDYNKAKEYYELSAQQNNSDAFNNLGLLYEYGYGVEQDYNKAKQYYELSAQQNNSDAFNNLGDLYYNGYGVEQDYNKAKEYYELSSKQNNPNAFNNLGLLYENGSGVEQDYNKAKEYYELSAQQNNSDAFNNLGDLYYNGYGVEQDYNKAKEYYELSAQQNNSDAFNNLGDLYYNGYGVEQDYNKAKEYYELSSKQNNPNAFNNLGLLYYNGSGVEQDYNKAKEYYELSAQQNNSDAFKYLGDLYYNGSGVKQDYNKAKEYYELSAQQNNSDAFNNLGLLYEYGYGVEQDYNKAKEYFELSAQQNNSDAFINLGTLYYNGSGVKQDYHKAKEYFESSIKDDNILAYANMGNLYRKLKDYLLSMKYYKLAAQNNNSEALYKIGNLYLKGRDVEKSYIKAKDFYEQSAKMNNSKALFKLGKLYYNGQGVCTNYRKAKEYYELSGRQGNSKALFEIGTLYFEGQRDEQNYDKAKNYYEMSVYNNNPDGLFFLGVFYSRGDILKVKIQLAVQYFLKSIEIHYDQVRVYNIVDKCYYIKSIYNNYFYHSHNDLGLIYLTIYEDIENATKYIKEAAFGEYPFGQNNFGLLNEIYLNKLGNAEYMYQRSSKHNFALAFYNLGHLKEKEMQKKSEEKKERENQESEEYIECYKNASDNENYPLIFHNRQYYDKQLEISKTFIICMTNLKLCKFYFSKGKFEESKKYFTRSFSKLLNNSEHSTFQIKIEEEDTETFFSNLKIFILRFPLFNLCNQTNLTLKKGTGNDVNSKQDQMSSSRTKEKIQGENTEGIKKKIKERKYLENKGIKKEIVINIKEEQVCKCVNDNINSREEEEIKVFKDGNEIFEFIVSSEKYKNIFEEEINKIIQVMYDIIYTPPYPILFGRISISKNAHKEVIFPFQKEINELFYEGLGFDEFKYTPII</sequence>
<keyword evidence="4" id="KW-0418">Kinase</keyword>
<dbReference type="InterPro" id="IPR011990">
    <property type="entry name" value="TPR-like_helical_dom_sf"/>
</dbReference>
<name>A0ABR2J443_9EUKA</name>
<dbReference type="PROSITE" id="PS00108">
    <property type="entry name" value="PROTEIN_KINASE_ST"/>
    <property type="match status" value="1"/>
</dbReference>
<evidence type="ECO:0000256" key="2">
    <source>
        <dbReference type="SAM" id="MobiDB-lite"/>
    </source>
</evidence>
<dbReference type="GO" id="GO:0016301">
    <property type="term" value="F:kinase activity"/>
    <property type="evidence" value="ECO:0007669"/>
    <property type="project" value="UniProtKB-KW"/>
</dbReference>
<feature type="region of interest" description="Disordered" evidence="2">
    <location>
        <begin position="1330"/>
        <end position="1354"/>
    </location>
</feature>
<dbReference type="Gene3D" id="1.10.510.10">
    <property type="entry name" value="Transferase(Phosphotransferase) domain 1"/>
    <property type="match status" value="1"/>
</dbReference>
<dbReference type="SUPFAM" id="SSF81901">
    <property type="entry name" value="HCP-like"/>
    <property type="match status" value="5"/>
</dbReference>
<evidence type="ECO:0000259" key="3">
    <source>
        <dbReference type="PROSITE" id="PS50011"/>
    </source>
</evidence>
<dbReference type="SUPFAM" id="SSF56112">
    <property type="entry name" value="Protein kinase-like (PK-like)"/>
    <property type="match status" value="1"/>
</dbReference>
<dbReference type="Gene3D" id="1.25.40.10">
    <property type="entry name" value="Tetratricopeptide repeat domain"/>
    <property type="match status" value="5"/>
</dbReference>
<dbReference type="SMART" id="SM00671">
    <property type="entry name" value="SEL1"/>
    <property type="match status" value="17"/>
</dbReference>
<reference evidence="4 5" key="1">
    <citation type="submission" date="2024-04" db="EMBL/GenBank/DDBJ databases">
        <title>Tritrichomonas musculus Genome.</title>
        <authorList>
            <person name="Alves-Ferreira E."/>
            <person name="Grigg M."/>
            <person name="Lorenzi H."/>
            <person name="Galac M."/>
        </authorList>
    </citation>
    <scope>NUCLEOTIDE SEQUENCE [LARGE SCALE GENOMIC DNA]</scope>
    <source>
        <strain evidence="4 5">EAF2021</strain>
    </source>
</reference>
<feature type="coiled-coil region" evidence="1">
    <location>
        <begin position="1193"/>
        <end position="1222"/>
    </location>
</feature>
<proteinExistence type="predicted"/>
<dbReference type="EMBL" id="JAPFFF010000013">
    <property type="protein sequence ID" value="KAK8871930.1"/>
    <property type="molecule type" value="Genomic_DNA"/>
</dbReference>
<dbReference type="PANTHER" id="PTHR43628:SF1">
    <property type="entry name" value="CHITIN SYNTHASE REGULATORY FACTOR 2-RELATED"/>
    <property type="match status" value="1"/>
</dbReference>
<dbReference type="InterPro" id="IPR000719">
    <property type="entry name" value="Prot_kinase_dom"/>
</dbReference>
<feature type="compositionally biased region" description="Basic and acidic residues" evidence="2">
    <location>
        <begin position="1345"/>
        <end position="1354"/>
    </location>
</feature>
<dbReference type="PROSITE" id="PS50011">
    <property type="entry name" value="PROTEIN_KINASE_DOM"/>
    <property type="match status" value="1"/>
</dbReference>
<dbReference type="InterPro" id="IPR052945">
    <property type="entry name" value="Mitotic_Regulator"/>
</dbReference>
<dbReference type="InterPro" id="IPR019734">
    <property type="entry name" value="TPR_rpt"/>
</dbReference>
<comment type="caution">
    <text evidence="4">The sequence shown here is derived from an EMBL/GenBank/DDBJ whole genome shotgun (WGS) entry which is preliminary data.</text>
</comment>
<evidence type="ECO:0000256" key="1">
    <source>
        <dbReference type="SAM" id="Coils"/>
    </source>
</evidence>
<dbReference type="SMART" id="SM00220">
    <property type="entry name" value="S_TKc"/>
    <property type="match status" value="1"/>
</dbReference>
<dbReference type="Proteomes" id="UP001470230">
    <property type="component" value="Unassembled WGS sequence"/>
</dbReference>
<evidence type="ECO:0000313" key="5">
    <source>
        <dbReference type="Proteomes" id="UP001470230"/>
    </source>
</evidence>
<dbReference type="SMART" id="SM00028">
    <property type="entry name" value="TPR"/>
    <property type="match status" value="9"/>
</dbReference>
<dbReference type="InterPro" id="IPR011009">
    <property type="entry name" value="Kinase-like_dom_sf"/>
</dbReference>
<keyword evidence="4" id="KW-0808">Transferase</keyword>
<accession>A0ABR2J443</accession>
<dbReference type="PANTHER" id="PTHR43628">
    <property type="entry name" value="ACTIVATOR OF C KINASE PROTEIN 1-RELATED"/>
    <property type="match status" value="1"/>
</dbReference>
<feature type="domain" description="Protein kinase" evidence="3">
    <location>
        <begin position="231"/>
        <end position="479"/>
    </location>
</feature>
<dbReference type="CDD" id="cd00180">
    <property type="entry name" value="PKc"/>
    <property type="match status" value="1"/>
</dbReference>
<feature type="compositionally biased region" description="Polar residues" evidence="2">
    <location>
        <begin position="1332"/>
        <end position="1344"/>
    </location>
</feature>
<protein>
    <submittedName>
        <fullName evidence="4">STE20/SPS1- proline-alanine-rich protein kinase</fullName>
    </submittedName>
</protein>
<gene>
    <name evidence="4" type="ORF">M9Y10_007676</name>
</gene>
<dbReference type="InterPro" id="IPR008271">
    <property type="entry name" value="Ser/Thr_kinase_AS"/>
</dbReference>
<dbReference type="InterPro" id="IPR006597">
    <property type="entry name" value="Sel1-like"/>
</dbReference>
<dbReference type="Pfam" id="PF08238">
    <property type="entry name" value="Sel1"/>
    <property type="match status" value="16"/>
</dbReference>
<organism evidence="4 5">
    <name type="scientific">Tritrichomonas musculus</name>
    <dbReference type="NCBI Taxonomy" id="1915356"/>
    <lineage>
        <taxon>Eukaryota</taxon>
        <taxon>Metamonada</taxon>
        <taxon>Parabasalia</taxon>
        <taxon>Tritrichomonadida</taxon>
        <taxon>Tritrichomonadidae</taxon>
        <taxon>Tritrichomonas</taxon>
    </lineage>
</organism>
<evidence type="ECO:0000313" key="4">
    <source>
        <dbReference type="EMBL" id="KAK8871930.1"/>
    </source>
</evidence>
<dbReference type="Pfam" id="PF00069">
    <property type="entry name" value="Pkinase"/>
    <property type="match status" value="1"/>
</dbReference>
<keyword evidence="1" id="KW-0175">Coiled coil</keyword>